<dbReference type="Pfam" id="PF13411">
    <property type="entry name" value="MerR_1"/>
    <property type="match status" value="1"/>
</dbReference>
<evidence type="ECO:0000256" key="2">
    <source>
        <dbReference type="ARBA" id="ARBA00023125"/>
    </source>
</evidence>
<evidence type="ECO:0000256" key="1">
    <source>
        <dbReference type="ARBA" id="ARBA00023015"/>
    </source>
</evidence>
<evidence type="ECO:0000313" key="5">
    <source>
        <dbReference type="EMBL" id="MFC5382148.1"/>
    </source>
</evidence>
<dbReference type="Gene3D" id="1.10.1660.10">
    <property type="match status" value="1"/>
</dbReference>
<keyword evidence="3" id="KW-0804">Transcription</keyword>
<feature type="domain" description="HTH merR-type" evidence="4">
    <location>
        <begin position="1"/>
        <end position="69"/>
    </location>
</feature>
<name>A0ABW0GQ96_9MICO</name>
<protein>
    <submittedName>
        <fullName evidence="5">Heavy metal-responsive transcriptional regulator</fullName>
    </submittedName>
</protein>
<evidence type="ECO:0000259" key="4">
    <source>
        <dbReference type="PROSITE" id="PS50937"/>
    </source>
</evidence>
<dbReference type="PANTHER" id="PTHR30204:SF94">
    <property type="entry name" value="HEAVY METAL-DEPENDENT TRANSCRIPTIONAL REGULATOR HI_0293-RELATED"/>
    <property type="match status" value="1"/>
</dbReference>
<dbReference type="CDD" id="cd04770">
    <property type="entry name" value="HTH_HMRTR"/>
    <property type="match status" value="1"/>
</dbReference>
<reference evidence="6" key="1">
    <citation type="journal article" date="2019" name="Int. J. Syst. Evol. Microbiol.">
        <title>The Global Catalogue of Microorganisms (GCM) 10K type strain sequencing project: providing services to taxonomists for standard genome sequencing and annotation.</title>
        <authorList>
            <consortium name="The Broad Institute Genomics Platform"/>
            <consortium name="The Broad Institute Genome Sequencing Center for Infectious Disease"/>
            <person name="Wu L."/>
            <person name="Ma J."/>
        </authorList>
    </citation>
    <scope>NUCLEOTIDE SEQUENCE [LARGE SCALE GENOMIC DNA]</scope>
    <source>
        <strain evidence="6">CCUG 43114</strain>
    </source>
</reference>
<sequence>MRIGEVAAAAGVPTQTIRFYERRGLLPQPQRGANGYREYDTPVLARLAFIRSAQAAGLTLLEIASILQLRREGTVPCGHVDSLLHTKLDCIRARRRELAILEAELEGLISLSDRLDPADCTDTTICHIIAPAGTTLAPTGDT</sequence>
<dbReference type="Proteomes" id="UP001596122">
    <property type="component" value="Unassembled WGS sequence"/>
</dbReference>
<dbReference type="SUPFAM" id="SSF46955">
    <property type="entry name" value="Putative DNA-binding domain"/>
    <property type="match status" value="1"/>
</dbReference>
<evidence type="ECO:0000256" key="3">
    <source>
        <dbReference type="ARBA" id="ARBA00023163"/>
    </source>
</evidence>
<dbReference type="PROSITE" id="PS50937">
    <property type="entry name" value="HTH_MERR_2"/>
    <property type="match status" value="1"/>
</dbReference>
<comment type="caution">
    <text evidence="5">The sequence shown here is derived from an EMBL/GenBank/DDBJ whole genome shotgun (WGS) entry which is preliminary data.</text>
</comment>
<dbReference type="EMBL" id="JBHSLD010000014">
    <property type="protein sequence ID" value="MFC5382148.1"/>
    <property type="molecule type" value="Genomic_DNA"/>
</dbReference>
<dbReference type="InterPro" id="IPR000551">
    <property type="entry name" value="MerR-type_HTH_dom"/>
</dbReference>
<dbReference type="InterPro" id="IPR009061">
    <property type="entry name" value="DNA-bd_dom_put_sf"/>
</dbReference>
<dbReference type="PANTHER" id="PTHR30204">
    <property type="entry name" value="REDOX-CYCLING DRUG-SENSING TRANSCRIPTIONAL ACTIVATOR SOXR"/>
    <property type="match status" value="1"/>
</dbReference>
<proteinExistence type="predicted"/>
<evidence type="ECO:0000313" key="6">
    <source>
        <dbReference type="Proteomes" id="UP001596122"/>
    </source>
</evidence>
<accession>A0ABW0GQ96</accession>
<dbReference type="InterPro" id="IPR047057">
    <property type="entry name" value="MerR_fam"/>
</dbReference>
<keyword evidence="6" id="KW-1185">Reference proteome</keyword>
<organism evidence="5 6">
    <name type="scientific">Aquipuribacter nitratireducens</name>
    <dbReference type="NCBI Taxonomy" id="650104"/>
    <lineage>
        <taxon>Bacteria</taxon>
        <taxon>Bacillati</taxon>
        <taxon>Actinomycetota</taxon>
        <taxon>Actinomycetes</taxon>
        <taxon>Micrococcales</taxon>
        <taxon>Intrasporangiaceae</taxon>
        <taxon>Aquipuribacter</taxon>
    </lineage>
</organism>
<dbReference type="SMART" id="SM00422">
    <property type="entry name" value="HTH_MERR"/>
    <property type="match status" value="1"/>
</dbReference>
<dbReference type="PRINTS" id="PR00040">
    <property type="entry name" value="HTHMERR"/>
</dbReference>
<keyword evidence="1" id="KW-0805">Transcription regulation</keyword>
<dbReference type="RefSeq" id="WP_340269715.1">
    <property type="nucleotide sequence ID" value="NZ_JBBEOG010000005.1"/>
</dbReference>
<gene>
    <name evidence="5" type="ORF">ACFPJ6_15370</name>
</gene>
<keyword evidence="2" id="KW-0238">DNA-binding</keyword>